<gene>
    <name evidence="2" type="ORF">PNOK_0265700</name>
</gene>
<evidence type="ECO:0000313" key="2">
    <source>
        <dbReference type="EMBL" id="PAV22700.1"/>
    </source>
</evidence>
<comment type="caution">
    <text evidence="2">The sequence shown here is derived from an EMBL/GenBank/DDBJ whole genome shotgun (WGS) entry which is preliminary data.</text>
</comment>
<organism evidence="2 3">
    <name type="scientific">Pyrrhoderma noxium</name>
    <dbReference type="NCBI Taxonomy" id="2282107"/>
    <lineage>
        <taxon>Eukaryota</taxon>
        <taxon>Fungi</taxon>
        <taxon>Dikarya</taxon>
        <taxon>Basidiomycota</taxon>
        <taxon>Agaricomycotina</taxon>
        <taxon>Agaricomycetes</taxon>
        <taxon>Hymenochaetales</taxon>
        <taxon>Hymenochaetaceae</taxon>
        <taxon>Pyrrhoderma</taxon>
    </lineage>
</organism>
<feature type="region of interest" description="Disordered" evidence="1">
    <location>
        <begin position="1"/>
        <end position="26"/>
    </location>
</feature>
<evidence type="ECO:0000313" key="3">
    <source>
        <dbReference type="Proteomes" id="UP000217199"/>
    </source>
</evidence>
<feature type="compositionally biased region" description="Basic and acidic residues" evidence="1">
    <location>
        <begin position="1"/>
        <end position="11"/>
    </location>
</feature>
<accession>A0A286USY9</accession>
<reference evidence="2 3" key="1">
    <citation type="journal article" date="2017" name="Mol. Ecol.">
        <title>Comparative and population genomic landscape of Phellinus noxius: A hypervariable fungus causing root rot in trees.</title>
        <authorList>
            <person name="Chung C.L."/>
            <person name="Lee T.J."/>
            <person name="Akiba M."/>
            <person name="Lee H.H."/>
            <person name="Kuo T.H."/>
            <person name="Liu D."/>
            <person name="Ke H.M."/>
            <person name="Yokoi T."/>
            <person name="Roa M.B."/>
            <person name="Lu M.J."/>
            <person name="Chang Y.Y."/>
            <person name="Ann P.J."/>
            <person name="Tsai J.N."/>
            <person name="Chen C.Y."/>
            <person name="Tzean S.S."/>
            <person name="Ota Y."/>
            <person name="Hattori T."/>
            <person name="Sahashi N."/>
            <person name="Liou R.F."/>
            <person name="Kikuchi T."/>
            <person name="Tsai I.J."/>
        </authorList>
    </citation>
    <scope>NUCLEOTIDE SEQUENCE [LARGE SCALE GENOMIC DNA]</scope>
    <source>
        <strain evidence="2 3">FFPRI411160</strain>
    </source>
</reference>
<dbReference type="OrthoDB" id="3226397at2759"/>
<dbReference type="AlphaFoldDB" id="A0A286USY9"/>
<sequence length="74" mass="8270">MSDGPKKHVTESLKSNLSPKLPSNASQRSYAQSWLAIPRKTRLALSCILFGLQRNKILTLIQKYSSNTNVNVII</sequence>
<dbReference type="InParanoid" id="A0A286USY9"/>
<protein>
    <submittedName>
        <fullName evidence="2">Uncharacterized protein</fullName>
    </submittedName>
</protein>
<proteinExistence type="predicted"/>
<feature type="compositionally biased region" description="Low complexity" evidence="1">
    <location>
        <begin position="12"/>
        <end position="24"/>
    </location>
</feature>
<keyword evidence="3" id="KW-1185">Reference proteome</keyword>
<evidence type="ECO:0000256" key="1">
    <source>
        <dbReference type="SAM" id="MobiDB-lite"/>
    </source>
</evidence>
<name>A0A286USY9_9AGAM</name>
<dbReference type="EMBL" id="NBII01000002">
    <property type="protein sequence ID" value="PAV22700.1"/>
    <property type="molecule type" value="Genomic_DNA"/>
</dbReference>
<dbReference type="Proteomes" id="UP000217199">
    <property type="component" value="Unassembled WGS sequence"/>
</dbReference>